<dbReference type="RefSeq" id="WP_070048971.1">
    <property type="nucleotide sequence ID" value="NZ_CBCSDO010000005.1"/>
</dbReference>
<dbReference type="OrthoDB" id="8958519at2"/>
<dbReference type="InterPro" id="IPR050393">
    <property type="entry name" value="MFP_Efflux_Pump"/>
</dbReference>
<dbReference type="EMBL" id="MKEK01000001">
    <property type="protein sequence ID" value="OEY69405.1"/>
    <property type="molecule type" value="Genomic_DNA"/>
</dbReference>
<dbReference type="SUPFAM" id="SSF111369">
    <property type="entry name" value="HlyD-like secretion proteins"/>
    <property type="match status" value="2"/>
</dbReference>
<comment type="caution">
    <text evidence="5">The sequence shown here is derived from an EMBL/GenBank/DDBJ whole genome shotgun (WGS) entry which is preliminary data.</text>
</comment>
<comment type="similarity">
    <text evidence="1">Belongs to the membrane fusion protein (MFP) (TC 8.A.1) family.</text>
</comment>
<dbReference type="PANTHER" id="PTHR30367:SF6">
    <property type="entry name" value="SECRETION PROTEIN-RELATED"/>
    <property type="match status" value="1"/>
</dbReference>
<feature type="transmembrane region" description="Helical" evidence="3">
    <location>
        <begin position="7"/>
        <end position="27"/>
    </location>
</feature>
<dbReference type="AlphaFoldDB" id="A0A1E7Q5G5"/>
<dbReference type="Pfam" id="PF25917">
    <property type="entry name" value="BSH_RND"/>
    <property type="match status" value="1"/>
</dbReference>
<keyword evidence="2" id="KW-0175">Coiled coil</keyword>
<feature type="domain" description="Multidrug resistance protein MdtA-like barrel-sandwich hybrid" evidence="4">
    <location>
        <begin position="45"/>
        <end position="229"/>
    </location>
</feature>
<evidence type="ECO:0000259" key="4">
    <source>
        <dbReference type="Pfam" id="PF25917"/>
    </source>
</evidence>
<dbReference type="PANTHER" id="PTHR30367">
    <property type="entry name" value="P-HYDROXYBENZOIC ACID EFFLUX PUMP SUBUNIT AAEA-RELATED"/>
    <property type="match status" value="1"/>
</dbReference>
<evidence type="ECO:0000256" key="2">
    <source>
        <dbReference type="SAM" id="Coils"/>
    </source>
</evidence>
<keyword evidence="3" id="KW-1133">Transmembrane helix</keyword>
<dbReference type="Gene3D" id="1.10.287.470">
    <property type="entry name" value="Helix hairpin bin"/>
    <property type="match status" value="1"/>
</dbReference>
<dbReference type="Gene3D" id="2.40.50.100">
    <property type="match status" value="1"/>
</dbReference>
<evidence type="ECO:0000256" key="3">
    <source>
        <dbReference type="SAM" id="Phobius"/>
    </source>
</evidence>
<keyword evidence="3" id="KW-0812">Transmembrane</keyword>
<keyword evidence="3" id="KW-0472">Membrane</keyword>
<evidence type="ECO:0000313" key="5">
    <source>
        <dbReference type="EMBL" id="OEY69405.1"/>
    </source>
</evidence>
<name>A0A1E7Q5G5_9GAMM</name>
<sequence>MTPDQQFARLVKIASAVFVVLFGYFLFADALMPLTPQAMVTRTITKVAPQISGKVTNIAITNSQAVQTGDILFEIEPTSYQLAVEQARLALEQAQQENAELDAALQAAEAGVKANQTIAEQKHIIAKRLDKLYSTQGVSQQLVDQADSEAATADANLLAAQARLAQLKVHRGTLGENNLKLRQAQNQLEQAKLNLTYTQIKADHNGMVTNLQLVAGSFAKAGQPLIALVSDEIDIVADFREKSLRGISTDTQALIAFDADPGRLYPAYVSTVDAGVSAAQFDANGLLAAPQESDRWVRDAQRIRIHLQLLESPDYSLAAGARVTVQLMPDNKVLRFFARLQIKLISLLHYIY</sequence>
<keyword evidence="6" id="KW-1185">Reference proteome</keyword>
<dbReference type="STRING" id="1628148.BI198_07380"/>
<dbReference type="Proteomes" id="UP000242258">
    <property type="component" value="Unassembled WGS sequence"/>
</dbReference>
<dbReference type="InterPro" id="IPR058625">
    <property type="entry name" value="MdtA-like_BSH"/>
</dbReference>
<feature type="coiled-coil region" evidence="2">
    <location>
        <begin position="84"/>
        <end position="111"/>
    </location>
</feature>
<organism evidence="5 6">
    <name type="scientific">Rheinheimera salexigens</name>
    <dbReference type="NCBI Taxonomy" id="1628148"/>
    <lineage>
        <taxon>Bacteria</taxon>
        <taxon>Pseudomonadati</taxon>
        <taxon>Pseudomonadota</taxon>
        <taxon>Gammaproteobacteria</taxon>
        <taxon>Chromatiales</taxon>
        <taxon>Chromatiaceae</taxon>
        <taxon>Rheinheimera</taxon>
    </lineage>
</organism>
<evidence type="ECO:0000313" key="6">
    <source>
        <dbReference type="Proteomes" id="UP000242258"/>
    </source>
</evidence>
<feature type="coiled-coil region" evidence="2">
    <location>
        <begin position="174"/>
        <end position="201"/>
    </location>
</feature>
<evidence type="ECO:0000256" key="1">
    <source>
        <dbReference type="ARBA" id="ARBA00009477"/>
    </source>
</evidence>
<accession>A0A1E7Q5G5</accession>
<gene>
    <name evidence="5" type="ORF">BI198_07380</name>
</gene>
<protein>
    <submittedName>
        <fullName evidence="5">Hemolysin D</fullName>
    </submittedName>
</protein>
<dbReference type="Gene3D" id="2.40.30.170">
    <property type="match status" value="1"/>
</dbReference>
<reference evidence="6" key="1">
    <citation type="submission" date="2016-09" db="EMBL/GenBank/DDBJ databases">
        <authorList>
            <person name="Wan X."/>
            <person name="Hou S."/>
        </authorList>
    </citation>
    <scope>NUCLEOTIDE SEQUENCE [LARGE SCALE GENOMIC DNA]</scope>
    <source>
        <strain evidence="6">KH87</strain>
    </source>
</reference>
<proteinExistence type="inferred from homology"/>